<sequence>MAKWVCNVCGYVHEGDEAPEVCPVCKAPASKFTKQD</sequence>
<reference evidence="3 4" key="2">
    <citation type="submission" date="2007-04" db="EMBL/GenBank/DDBJ databases">
        <title>Draft genome sequence of Ruminococcus obeum (ATCC 29174).</title>
        <authorList>
            <person name="Sudarsanam P."/>
            <person name="Ley R."/>
            <person name="Guruge J."/>
            <person name="Turnbaugh P.J."/>
            <person name="Mahowald M."/>
            <person name="Liep D."/>
            <person name="Gordon J."/>
        </authorList>
    </citation>
    <scope>NUCLEOTIDE SEQUENCE [LARGE SCALE GENOMIC DNA]</scope>
    <source>
        <strain evidence="3 4">ATCC 29174</strain>
    </source>
</reference>
<protein>
    <submittedName>
        <fullName evidence="3">Rubredoxin</fullName>
    </submittedName>
</protein>
<dbReference type="CDD" id="cd00729">
    <property type="entry name" value="rubredoxin_SM"/>
    <property type="match status" value="1"/>
</dbReference>
<evidence type="ECO:0000313" key="4">
    <source>
        <dbReference type="Proteomes" id="UP000006002"/>
    </source>
</evidence>
<evidence type="ECO:0000259" key="2">
    <source>
        <dbReference type="PROSITE" id="PS50903"/>
    </source>
</evidence>
<dbReference type="InterPro" id="IPR048574">
    <property type="entry name" value="RUBY_RBDX"/>
</dbReference>
<proteinExistence type="predicted"/>
<organism evidence="3 4">
    <name type="scientific">Blautia obeum ATCC 29174</name>
    <dbReference type="NCBI Taxonomy" id="411459"/>
    <lineage>
        <taxon>Bacteria</taxon>
        <taxon>Bacillati</taxon>
        <taxon>Bacillota</taxon>
        <taxon>Clostridia</taxon>
        <taxon>Lachnospirales</taxon>
        <taxon>Lachnospiraceae</taxon>
        <taxon>Blautia</taxon>
    </lineage>
</organism>
<feature type="domain" description="Rubredoxin-like" evidence="2">
    <location>
        <begin position="1"/>
        <end position="35"/>
    </location>
</feature>
<dbReference type="Proteomes" id="UP000006002">
    <property type="component" value="Unassembled WGS sequence"/>
</dbReference>
<feature type="non-terminal residue" evidence="3">
    <location>
        <position position="36"/>
    </location>
</feature>
<evidence type="ECO:0000256" key="1">
    <source>
        <dbReference type="ARBA" id="ARBA00001965"/>
    </source>
</evidence>
<comment type="cofactor">
    <cofactor evidence="1">
        <name>Fe(3+)</name>
        <dbReference type="ChEBI" id="CHEBI:29034"/>
    </cofactor>
</comment>
<name>A5ZR89_9FIRM</name>
<dbReference type="eggNOG" id="COG1592">
    <property type="taxonomic scope" value="Bacteria"/>
</dbReference>
<dbReference type="HOGENOM" id="CLU_128747_5_2_9"/>
<comment type="caution">
    <text evidence="3">The sequence shown here is derived from an EMBL/GenBank/DDBJ whole genome shotgun (WGS) entry which is preliminary data.</text>
</comment>
<gene>
    <name evidence="3" type="ORF">RUMOBE_01516</name>
</gene>
<accession>A5ZR89</accession>
<dbReference type="PROSITE" id="PS50903">
    <property type="entry name" value="RUBREDOXIN_LIKE"/>
    <property type="match status" value="1"/>
</dbReference>
<reference evidence="3 4" key="1">
    <citation type="submission" date="2007-03" db="EMBL/GenBank/DDBJ databases">
        <authorList>
            <person name="Fulton L."/>
            <person name="Clifton S."/>
            <person name="Fulton B."/>
            <person name="Xu J."/>
            <person name="Minx P."/>
            <person name="Pepin K.H."/>
            <person name="Johnson M."/>
            <person name="Thiruvilangam P."/>
            <person name="Bhonagiri V."/>
            <person name="Nash W.E."/>
            <person name="Mardis E.R."/>
            <person name="Wilson R.K."/>
        </authorList>
    </citation>
    <scope>NUCLEOTIDE SEQUENCE [LARGE SCALE GENOMIC DNA]</scope>
    <source>
        <strain evidence="3 4">ATCC 29174</strain>
    </source>
</reference>
<dbReference type="Pfam" id="PF21349">
    <property type="entry name" value="RUBY_RBDX"/>
    <property type="match status" value="1"/>
</dbReference>
<dbReference type="RefSeq" id="WP_005425638.1">
    <property type="nucleotide sequence ID" value="NZ_DS264328.1"/>
</dbReference>
<dbReference type="AlphaFoldDB" id="A5ZR89"/>
<dbReference type="Gene3D" id="2.20.28.10">
    <property type="match status" value="1"/>
</dbReference>
<dbReference type="GO" id="GO:0005506">
    <property type="term" value="F:iron ion binding"/>
    <property type="evidence" value="ECO:0007669"/>
    <property type="project" value="InterPro"/>
</dbReference>
<dbReference type="EMBL" id="AAVO02000005">
    <property type="protein sequence ID" value="EDM87707.1"/>
    <property type="molecule type" value="Genomic_DNA"/>
</dbReference>
<dbReference type="SUPFAM" id="SSF57802">
    <property type="entry name" value="Rubredoxin-like"/>
    <property type="match status" value="1"/>
</dbReference>
<evidence type="ECO:0000313" key="3">
    <source>
        <dbReference type="EMBL" id="EDM87707.1"/>
    </source>
</evidence>
<dbReference type="InterPro" id="IPR024934">
    <property type="entry name" value="Rubredoxin-like_dom"/>
</dbReference>